<keyword evidence="1" id="KW-0812">Transmembrane</keyword>
<protein>
    <recommendedName>
        <fullName evidence="4">Stationary phase survival protein SurE</fullName>
    </recommendedName>
</protein>
<evidence type="ECO:0000256" key="1">
    <source>
        <dbReference type="SAM" id="Phobius"/>
    </source>
</evidence>
<reference evidence="2 3" key="1">
    <citation type="submission" date="2019-08" db="EMBL/GenBank/DDBJ databases">
        <title>Genome of Vicingus serpentipes NCIMB 15042.</title>
        <authorList>
            <person name="Bowman J.P."/>
        </authorList>
    </citation>
    <scope>NUCLEOTIDE SEQUENCE [LARGE SCALE GENOMIC DNA]</scope>
    <source>
        <strain evidence="2 3">NCIMB 15042</strain>
    </source>
</reference>
<dbReference type="OrthoDB" id="1362378at2"/>
<organism evidence="2 3">
    <name type="scientific">Vicingus serpentipes</name>
    <dbReference type="NCBI Taxonomy" id="1926625"/>
    <lineage>
        <taxon>Bacteria</taxon>
        <taxon>Pseudomonadati</taxon>
        <taxon>Bacteroidota</taxon>
        <taxon>Flavobacteriia</taxon>
        <taxon>Flavobacteriales</taxon>
        <taxon>Vicingaceae</taxon>
        <taxon>Vicingus</taxon>
    </lineage>
</organism>
<sequence length="98" mass="11422">MKPTKKKFDHLLIGLIPGILLPATVMHIILTYYSNFTLEYIFENAMFSPLVNDLKGALLINLGLFFIFYWLKKDNSAKGVVFATLIYAAFYLYYMFFM</sequence>
<keyword evidence="3" id="KW-1185">Reference proteome</keyword>
<evidence type="ECO:0000313" key="3">
    <source>
        <dbReference type="Proteomes" id="UP000321721"/>
    </source>
</evidence>
<accession>A0A5C6RVA0</accession>
<dbReference type="RefSeq" id="WP_147099616.1">
    <property type="nucleotide sequence ID" value="NZ_VOOS01000002.1"/>
</dbReference>
<dbReference type="EMBL" id="VOOS01000002">
    <property type="protein sequence ID" value="TXB66133.1"/>
    <property type="molecule type" value="Genomic_DNA"/>
</dbReference>
<keyword evidence="1" id="KW-0472">Membrane</keyword>
<gene>
    <name evidence="2" type="ORF">FRY74_06055</name>
</gene>
<evidence type="ECO:0000313" key="2">
    <source>
        <dbReference type="EMBL" id="TXB66133.1"/>
    </source>
</evidence>
<evidence type="ECO:0008006" key="4">
    <source>
        <dbReference type="Google" id="ProtNLM"/>
    </source>
</evidence>
<name>A0A5C6RVA0_9FLAO</name>
<proteinExistence type="predicted"/>
<feature type="transmembrane region" description="Helical" evidence="1">
    <location>
        <begin position="80"/>
        <end position="97"/>
    </location>
</feature>
<keyword evidence="1" id="KW-1133">Transmembrane helix</keyword>
<feature type="transmembrane region" description="Helical" evidence="1">
    <location>
        <begin position="54"/>
        <end position="71"/>
    </location>
</feature>
<dbReference type="Proteomes" id="UP000321721">
    <property type="component" value="Unassembled WGS sequence"/>
</dbReference>
<dbReference type="AlphaFoldDB" id="A0A5C6RVA0"/>
<comment type="caution">
    <text evidence="2">The sequence shown here is derived from an EMBL/GenBank/DDBJ whole genome shotgun (WGS) entry which is preliminary data.</text>
</comment>
<feature type="transmembrane region" description="Helical" evidence="1">
    <location>
        <begin position="12"/>
        <end position="34"/>
    </location>
</feature>